<dbReference type="InterPro" id="IPR012967">
    <property type="entry name" value="COMT_dimerisation"/>
</dbReference>
<feature type="domain" description="O-methyltransferase dimerisation" evidence="5">
    <location>
        <begin position="15"/>
        <end position="84"/>
    </location>
</feature>
<keyword evidence="1 6" id="KW-0489">Methyltransferase</keyword>
<evidence type="ECO:0000313" key="7">
    <source>
        <dbReference type="Proteomes" id="UP001144036"/>
    </source>
</evidence>
<dbReference type="InterPro" id="IPR016461">
    <property type="entry name" value="COMT-like"/>
</dbReference>
<feature type="domain" description="O-methyltransferase C-terminal" evidence="4">
    <location>
        <begin position="111"/>
        <end position="317"/>
    </location>
</feature>
<dbReference type="GO" id="GO:0008168">
    <property type="term" value="F:methyltransferase activity"/>
    <property type="evidence" value="ECO:0007669"/>
    <property type="project" value="UniProtKB-KW"/>
</dbReference>
<gene>
    <name evidence="6" type="ORF">OUY22_05045</name>
</gene>
<proteinExistence type="predicted"/>
<evidence type="ECO:0000259" key="4">
    <source>
        <dbReference type="Pfam" id="PF00891"/>
    </source>
</evidence>
<protein>
    <submittedName>
        <fullName evidence="6">Methyltransferase</fullName>
    </submittedName>
</protein>
<dbReference type="Gene3D" id="1.10.287.1350">
    <property type="match status" value="1"/>
</dbReference>
<evidence type="ECO:0000259" key="5">
    <source>
        <dbReference type="Pfam" id="PF08100"/>
    </source>
</evidence>
<dbReference type="EMBL" id="JAPNNL010000011">
    <property type="protein sequence ID" value="MDA0632775.1"/>
    <property type="molecule type" value="Genomic_DNA"/>
</dbReference>
<dbReference type="CDD" id="cd02440">
    <property type="entry name" value="AdoMet_MTases"/>
    <property type="match status" value="1"/>
</dbReference>
<comment type="caution">
    <text evidence="6">The sequence shown here is derived from an EMBL/GenBank/DDBJ whole genome shotgun (WGS) entry which is preliminary data.</text>
</comment>
<dbReference type="PANTHER" id="PTHR43712:SF2">
    <property type="entry name" value="O-METHYLTRANSFERASE CICE"/>
    <property type="match status" value="1"/>
</dbReference>
<dbReference type="InterPro" id="IPR036390">
    <property type="entry name" value="WH_DNA-bd_sf"/>
</dbReference>
<evidence type="ECO:0000313" key="6">
    <source>
        <dbReference type="EMBL" id="MDA0632775.1"/>
    </source>
</evidence>
<reference evidence="6" key="1">
    <citation type="submission" date="2022-11" db="EMBL/GenBank/DDBJ databases">
        <title>Nonomuraea corallina sp. nov., a new species of the genus Nonomuraea isolated from sea side sediment in Thai sea.</title>
        <authorList>
            <person name="Ngamcharungchit C."/>
            <person name="Matsumoto A."/>
            <person name="Suriyachadkun C."/>
            <person name="Panbangred W."/>
            <person name="Inahashi Y."/>
            <person name="Intra B."/>
        </authorList>
    </citation>
    <scope>NUCLEOTIDE SEQUENCE</scope>
    <source>
        <strain evidence="6">MCN248</strain>
    </source>
</reference>
<keyword evidence="3" id="KW-0949">S-adenosyl-L-methionine</keyword>
<sequence length="346" mass="37534">MKDTDALRTLIRLGSLHTPMAVRVAATLRLVDRIQAGADTARELAAETGTDPDALTRLTRHLVAVGVLSEPAPGRLAPTEVGLMLADDHPAAQRAWHDMDQIVARADVGFIRLLDAVREGRPTYADVYGRPFYDDLAGRPDLRESFEGLMACDQDVAYDAPAAAFDWSRVRHVCDVGGGTGGFLIAIARLAPHVTATLVELPGTAAAAREQLAAAGLGGRTEVVEADFFKPLPCTADVMILSFVLLNWPDEEAVRILERCAESLEPGGRILVYERDDLEENASNELFTELDLRMLVFLGGRLRTRDAWWELASRAGLEVESVHRLPSPTVPFDLSLLVLAPAGEAP</sequence>
<dbReference type="Pfam" id="PF08100">
    <property type="entry name" value="Dimerisation"/>
    <property type="match status" value="1"/>
</dbReference>
<evidence type="ECO:0000256" key="2">
    <source>
        <dbReference type="ARBA" id="ARBA00022679"/>
    </source>
</evidence>
<dbReference type="Pfam" id="PF00891">
    <property type="entry name" value="Methyltransf_2"/>
    <property type="match status" value="1"/>
</dbReference>
<dbReference type="Proteomes" id="UP001144036">
    <property type="component" value="Unassembled WGS sequence"/>
</dbReference>
<dbReference type="PROSITE" id="PS51683">
    <property type="entry name" value="SAM_OMT_II"/>
    <property type="match status" value="1"/>
</dbReference>
<dbReference type="GO" id="GO:0032259">
    <property type="term" value="P:methylation"/>
    <property type="evidence" value="ECO:0007669"/>
    <property type="project" value="UniProtKB-KW"/>
</dbReference>
<name>A0ABT4S766_9ACTN</name>
<dbReference type="PANTHER" id="PTHR43712">
    <property type="entry name" value="PUTATIVE (AFU_ORTHOLOGUE AFUA_4G14580)-RELATED"/>
    <property type="match status" value="1"/>
</dbReference>
<dbReference type="Gene3D" id="1.10.10.10">
    <property type="entry name" value="Winged helix-like DNA-binding domain superfamily/Winged helix DNA-binding domain"/>
    <property type="match status" value="1"/>
</dbReference>
<accession>A0ABT4S766</accession>
<keyword evidence="2" id="KW-0808">Transferase</keyword>
<dbReference type="PIRSF" id="PIRSF005739">
    <property type="entry name" value="O-mtase"/>
    <property type="match status" value="1"/>
</dbReference>
<dbReference type="InterPro" id="IPR001077">
    <property type="entry name" value="COMT_C"/>
</dbReference>
<keyword evidence="7" id="KW-1185">Reference proteome</keyword>
<dbReference type="Gene3D" id="3.40.50.150">
    <property type="entry name" value="Vaccinia Virus protein VP39"/>
    <property type="match status" value="1"/>
</dbReference>
<dbReference type="SUPFAM" id="SSF46785">
    <property type="entry name" value="Winged helix' DNA-binding domain"/>
    <property type="match status" value="1"/>
</dbReference>
<organism evidence="6 7">
    <name type="scientific">Nonomuraea corallina</name>
    <dbReference type="NCBI Taxonomy" id="2989783"/>
    <lineage>
        <taxon>Bacteria</taxon>
        <taxon>Bacillati</taxon>
        <taxon>Actinomycetota</taxon>
        <taxon>Actinomycetes</taxon>
        <taxon>Streptosporangiales</taxon>
        <taxon>Streptosporangiaceae</taxon>
        <taxon>Nonomuraea</taxon>
    </lineage>
</organism>
<dbReference type="InterPro" id="IPR029063">
    <property type="entry name" value="SAM-dependent_MTases_sf"/>
</dbReference>
<dbReference type="SUPFAM" id="SSF53335">
    <property type="entry name" value="S-adenosyl-L-methionine-dependent methyltransferases"/>
    <property type="match status" value="1"/>
</dbReference>
<evidence type="ECO:0000256" key="3">
    <source>
        <dbReference type="ARBA" id="ARBA00022691"/>
    </source>
</evidence>
<evidence type="ECO:0000256" key="1">
    <source>
        <dbReference type="ARBA" id="ARBA00022603"/>
    </source>
</evidence>
<dbReference type="RefSeq" id="WP_270153562.1">
    <property type="nucleotide sequence ID" value="NZ_JAPNNL010000011.1"/>
</dbReference>
<dbReference type="InterPro" id="IPR036388">
    <property type="entry name" value="WH-like_DNA-bd_sf"/>
</dbReference>